<evidence type="ECO:0000313" key="1">
    <source>
        <dbReference type="EMBL" id="SDU23712.1"/>
    </source>
</evidence>
<accession>A0AAX2D7L9</accession>
<keyword evidence="2" id="KW-1185">Reference proteome</keyword>
<gene>
    <name evidence="1" type="ORF">SAMN05216476_1057</name>
</gene>
<reference evidence="1 2" key="1">
    <citation type="submission" date="2016-10" db="EMBL/GenBank/DDBJ databases">
        <authorList>
            <person name="Varghese N."/>
            <person name="Submissions S."/>
        </authorList>
    </citation>
    <scope>NUCLEOTIDE SEQUENCE [LARGE SCALE GENOMIC DNA]</scope>
    <source>
        <strain evidence="1 2">DSM 16733</strain>
    </source>
</reference>
<dbReference type="AlphaFoldDB" id="A0AAX2D7L9"/>
<sequence length="152" mass="16630">MNRTLAKFKRENFRNSLPGNVDAQISGEPNFSATFIMRYLYEDKDGNKSEEIVARDANRELVFVFQRDIRAGTYRLLPLIDGPIPSGKIYSYFKSSGALLYPVPEGNPNSITFDSGGGRPTIGGTFTFTISSSPGDSPKAISGEFGIVGFSK</sequence>
<dbReference type="RefSeq" id="WP_144402696.1">
    <property type="nucleotide sequence ID" value="NZ_CAKKMJ010000007.1"/>
</dbReference>
<organism evidence="1 2">
    <name type="scientific">Pseudomonas mediterranea</name>
    <dbReference type="NCBI Taxonomy" id="183795"/>
    <lineage>
        <taxon>Bacteria</taxon>
        <taxon>Pseudomonadati</taxon>
        <taxon>Pseudomonadota</taxon>
        <taxon>Gammaproteobacteria</taxon>
        <taxon>Pseudomonadales</taxon>
        <taxon>Pseudomonadaceae</taxon>
        <taxon>Pseudomonas</taxon>
    </lineage>
</organism>
<proteinExistence type="predicted"/>
<dbReference type="Proteomes" id="UP000183772">
    <property type="component" value="Chromosome I"/>
</dbReference>
<name>A0AAX2D7L9_9PSED</name>
<dbReference type="GeneID" id="76215854"/>
<evidence type="ECO:0000313" key="2">
    <source>
        <dbReference type="Proteomes" id="UP000183772"/>
    </source>
</evidence>
<protein>
    <submittedName>
        <fullName evidence="1">Uncharacterized protein</fullName>
    </submittedName>
</protein>
<dbReference type="EMBL" id="LT629790">
    <property type="protein sequence ID" value="SDU23712.1"/>
    <property type="molecule type" value="Genomic_DNA"/>
</dbReference>